<dbReference type="GO" id="GO:0060320">
    <property type="term" value="P:rejection of self pollen"/>
    <property type="evidence" value="ECO:0007669"/>
    <property type="project" value="UniProtKB-KW"/>
</dbReference>
<evidence type="ECO:0000313" key="8">
    <source>
        <dbReference type="Proteomes" id="UP001367508"/>
    </source>
</evidence>
<keyword evidence="4 6" id="KW-0964">Secreted</keyword>
<sequence length="181" mass="20887">MVPTNYLFETQFIPTHSSSFFNSSRYFRETIVAMKQVLLLVIFVAFWEASSIVANTNNTGGEENGFNPMPKTTVRVKNLLDEGLTFIIHCKSKNDDLGPHVIQPNAAYEWSFHRNFFGRTLFFCGIHWVDGSIVYDIYKTSRDFRRCSADCYWEVTNKALYGYAQDSPNKDIEVPWSPPQN</sequence>
<evidence type="ECO:0000256" key="1">
    <source>
        <dbReference type="ARBA" id="ARBA00004613"/>
    </source>
</evidence>
<dbReference type="AlphaFoldDB" id="A0AAN9M703"/>
<dbReference type="EMBL" id="JAYMYQ010000002">
    <property type="protein sequence ID" value="KAK7349440.1"/>
    <property type="molecule type" value="Genomic_DNA"/>
</dbReference>
<evidence type="ECO:0000313" key="7">
    <source>
        <dbReference type="EMBL" id="KAK7349440.1"/>
    </source>
</evidence>
<evidence type="ECO:0000256" key="4">
    <source>
        <dbReference type="ARBA" id="ARBA00022525"/>
    </source>
</evidence>
<reference evidence="7 8" key="1">
    <citation type="submission" date="2024-01" db="EMBL/GenBank/DDBJ databases">
        <title>The genomes of 5 underutilized Papilionoideae crops provide insights into root nodulation and disease resistanc.</title>
        <authorList>
            <person name="Jiang F."/>
        </authorList>
    </citation>
    <scope>NUCLEOTIDE SEQUENCE [LARGE SCALE GENOMIC DNA]</scope>
    <source>
        <strain evidence="7">LVBAO_FW01</strain>
        <tissue evidence="7">Leaves</tissue>
    </source>
</reference>
<gene>
    <name evidence="7" type="ORF">VNO77_06812</name>
</gene>
<keyword evidence="3 6" id="KW-0713">Self-incompatibility</keyword>
<dbReference type="GO" id="GO:0005576">
    <property type="term" value="C:extracellular region"/>
    <property type="evidence" value="ECO:0007669"/>
    <property type="project" value="UniProtKB-SubCell"/>
</dbReference>
<dbReference type="PANTHER" id="PTHR31232:SF43">
    <property type="entry name" value="S-PROTEIN HOMOLOG 29-RELATED"/>
    <property type="match status" value="1"/>
</dbReference>
<evidence type="ECO:0000256" key="6">
    <source>
        <dbReference type="RuleBase" id="RU367044"/>
    </source>
</evidence>
<evidence type="ECO:0000256" key="3">
    <source>
        <dbReference type="ARBA" id="ARBA00022471"/>
    </source>
</evidence>
<proteinExistence type="inferred from homology"/>
<name>A0AAN9M703_CANGL</name>
<protein>
    <recommendedName>
        <fullName evidence="6">S-protein homolog</fullName>
    </recommendedName>
</protein>
<dbReference type="PANTHER" id="PTHR31232">
    <property type="match status" value="1"/>
</dbReference>
<keyword evidence="5" id="KW-0732">Signal</keyword>
<dbReference type="Proteomes" id="UP001367508">
    <property type="component" value="Unassembled WGS sequence"/>
</dbReference>
<dbReference type="InterPro" id="IPR010264">
    <property type="entry name" value="Self-incomp_S1"/>
</dbReference>
<evidence type="ECO:0000256" key="2">
    <source>
        <dbReference type="ARBA" id="ARBA00005581"/>
    </source>
</evidence>
<keyword evidence="8" id="KW-1185">Reference proteome</keyword>
<evidence type="ECO:0000256" key="5">
    <source>
        <dbReference type="ARBA" id="ARBA00022729"/>
    </source>
</evidence>
<dbReference type="Pfam" id="PF05938">
    <property type="entry name" value="Self-incomp_S1"/>
    <property type="match status" value="1"/>
</dbReference>
<accession>A0AAN9M703</accession>
<comment type="similarity">
    <text evidence="2 6">Belongs to the plant self-incompatibility (S1) protein family.</text>
</comment>
<organism evidence="7 8">
    <name type="scientific">Canavalia gladiata</name>
    <name type="common">Sword bean</name>
    <name type="synonym">Dolichos gladiatus</name>
    <dbReference type="NCBI Taxonomy" id="3824"/>
    <lineage>
        <taxon>Eukaryota</taxon>
        <taxon>Viridiplantae</taxon>
        <taxon>Streptophyta</taxon>
        <taxon>Embryophyta</taxon>
        <taxon>Tracheophyta</taxon>
        <taxon>Spermatophyta</taxon>
        <taxon>Magnoliopsida</taxon>
        <taxon>eudicotyledons</taxon>
        <taxon>Gunneridae</taxon>
        <taxon>Pentapetalae</taxon>
        <taxon>rosids</taxon>
        <taxon>fabids</taxon>
        <taxon>Fabales</taxon>
        <taxon>Fabaceae</taxon>
        <taxon>Papilionoideae</taxon>
        <taxon>50 kb inversion clade</taxon>
        <taxon>NPAAA clade</taxon>
        <taxon>indigoferoid/millettioid clade</taxon>
        <taxon>Phaseoleae</taxon>
        <taxon>Canavalia</taxon>
    </lineage>
</organism>
<comment type="subcellular location">
    <subcellularLocation>
        <location evidence="1 6">Secreted</location>
    </subcellularLocation>
</comment>
<comment type="caution">
    <text evidence="7">The sequence shown here is derived from an EMBL/GenBank/DDBJ whole genome shotgun (WGS) entry which is preliminary data.</text>
</comment>